<evidence type="ECO:0000313" key="2">
    <source>
        <dbReference type="Proteomes" id="UP000094893"/>
    </source>
</evidence>
<protein>
    <submittedName>
        <fullName evidence="1">Uncharacterized protein</fullName>
    </submittedName>
</protein>
<organism evidence="1 2">
    <name type="scientific">Acidithiobacillus thiooxidans</name>
    <name type="common">Thiobacillus thiooxidans</name>
    <dbReference type="NCBI Taxonomy" id="930"/>
    <lineage>
        <taxon>Bacteria</taxon>
        <taxon>Pseudomonadati</taxon>
        <taxon>Pseudomonadota</taxon>
        <taxon>Acidithiobacillia</taxon>
        <taxon>Acidithiobacillales</taxon>
        <taxon>Acidithiobacillaceae</taxon>
        <taxon>Acidithiobacillus</taxon>
    </lineage>
</organism>
<comment type="caution">
    <text evidence="1">The sequence shown here is derived from an EMBL/GenBank/DDBJ whole genome shotgun (WGS) entry which is preliminary data.</text>
</comment>
<sequence length="125" mass="13541">MMLVPITTNMGIYTMKTKQMKHAVMLVIGGALALGLAGCGKHEGPYSGHSEKFFYGHAAASSRQFAWCKKHNPDFQNKTCRALVQAANQHEMHTFFAPPTSGQNAMGSGKDINLGNTAQFNPLAK</sequence>
<reference evidence="1 2" key="1">
    <citation type="journal article" date="2016" name="Int. J. Mol. Sci.">
        <title>Comparative genomics of the extreme acidophile Acidithiobacillus thiooxidans reveals intraspecific divergence and niche adaptation.</title>
        <authorList>
            <person name="Zhang X."/>
            <person name="Feng X."/>
            <person name="Tao J."/>
            <person name="Ma L."/>
            <person name="Xiao Y."/>
            <person name="Liang Y."/>
            <person name="Liu X."/>
            <person name="Yin H."/>
        </authorList>
    </citation>
    <scope>NUCLEOTIDE SEQUENCE [LARGE SCALE GENOMIC DNA]</scope>
    <source>
        <strain evidence="1 2">A02</strain>
    </source>
</reference>
<dbReference type="Proteomes" id="UP000094893">
    <property type="component" value="Unassembled WGS sequence"/>
</dbReference>
<accession>A0A1C2IYZ8</accession>
<proteinExistence type="predicted"/>
<name>A0A1C2IYZ8_ACITH</name>
<evidence type="ECO:0000313" key="1">
    <source>
        <dbReference type="EMBL" id="OCX77314.1"/>
    </source>
</evidence>
<dbReference type="AlphaFoldDB" id="A0A1C2IYZ8"/>
<gene>
    <name evidence="1" type="ORF">A6P07_00405</name>
</gene>
<dbReference type="EMBL" id="LWSA01000005">
    <property type="protein sequence ID" value="OCX77314.1"/>
    <property type="molecule type" value="Genomic_DNA"/>
</dbReference>